<proteinExistence type="predicted"/>
<name>A0A7M5WUW1_9CNID</name>
<dbReference type="GO" id="GO:0008061">
    <property type="term" value="F:chitin binding"/>
    <property type="evidence" value="ECO:0007669"/>
    <property type="project" value="InterPro"/>
</dbReference>
<dbReference type="EnsemblMetazoa" id="CLYHEMT013444.1">
    <property type="protein sequence ID" value="CLYHEMP013444.1"/>
    <property type="gene ID" value="CLYHEMG013444"/>
</dbReference>
<evidence type="ECO:0000313" key="2">
    <source>
        <dbReference type="EnsemblMetazoa" id="CLYHEMP013444.1"/>
    </source>
</evidence>
<keyword evidence="3" id="KW-1185">Reference proteome</keyword>
<sequence length="169" mass="18654">MKVFIVLALCAASYALEVEKITGTTPPAVPCPDSLCKGKADGNFEYYYYGQYRSNYFVQCSNGLAACQPCFPLSLEFSQSCNQCLYSKQDDCVTTQPWEPATTLKCTDICPTRGPEFSGNLEDPHSPFQYIACWKGVTVGCVACPSGLKFNERWNACLFDGIYKTAPSH</sequence>
<dbReference type="SUPFAM" id="SSF57625">
    <property type="entry name" value="Invertebrate chitin-binding proteins"/>
    <property type="match status" value="1"/>
</dbReference>
<feature type="signal peptide" evidence="1">
    <location>
        <begin position="1"/>
        <end position="15"/>
    </location>
</feature>
<accession>A0A7M5WUW1</accession>
<evidence type="ECO:0000256" key="1">
    <source>
        <dbReference type="SAM" id="SignalP"/>
    </source>
</evidence>
<dbReference type="EnsemblMetazoa" id="CLYHEMT013444.3">
    <property type="protein sequence ID" value="CLYHEMP013444.3"/>
    <property type="gene ID" value="CLYHEMG013444"/>
</dbReference>
<dbReference type="Proteomes" id="UP000594262">
    <property type="component" value="Unplaced"/>
</dbReference>
<evidence type="ECO:0000313" key="3">
    <source>
        <dbReference type="Proteomes" id="UP000594262"/>
    </source>
</evidence>
<protein>
    <submittedName>
        <fullName evidence="2">Uncharacterized protein</fullName>
    </submittedName>
</protein>
<dbReference type="InterPro" id="IPR036508">
    <property type="entry name" value="Chitin-bd_dom_sf"/>
</dbReference>
<dbReference type="GeneID" id="136822628"/>
<dbReference type="RefSeq" id="XP_066934996.1">
    <property type="nucleotide sequence ID" value="XM_067078895.1"/>
</dbReference>
<dbReference type="OrthoDB" id="6020543at2759"/>
<dbReference type="EnsemblMetazoa" id="CLYHEMT013444.2">
    <property type="protein sequence ID" value="CLYHEMP013444.2"/>
    <property type="gene ID" value="CLYHEMG013444"/>
</dbReference>
<organism evidence="2 3">
    <name type="scientific">Clytia hemisphaerica</name>
    <dbReference type="NCBI Taxonomy" id="252671"/>
    <lineage>
        <taxon>Eukaryota</taxon>
        <taxon>Metazoa</taxon>
        <taxon>Cnidaria</taxon>
        <taxon>Hydrozoa</taxon>
        <taxon>Hydroidolina</taxon>
        <taxon>Leptothecata</taxon>
        <taxon>Obeliida</taxon>
        <taxon>Clytiidae</taxon>
        <taxon>Clytia</taxon>
    </lineage>
</organism>
<keyword evidence="1" id="KW-0732">Signal</keyword>
<dbReference type="AlphaFoldDB" id="A0A7M5WUW1"/>
<reference evidence="2" key="1">
    <citation type="submission" date="2021-01" db="UniProtKB">
        <authorList>
            <consortium name="EnsemblMetazoa"/>
        </authorList>
    </citation>
    <scope>IDENTIFICATION</scope>
</reference>
<feature type="chain" id="PRO_5036206776" evidence="1">
    <location>
        <begin position="16"/>
        <end position="169"/>
    </location>
</feature>